<proteinExistence type="predicted"/>
<protein>
    <submittedName>
        <fullName evidence="1">Uncharacterized protein</fullName>
    </submittedName>
</protein>
<sequence length="115" mass="12887">MRWLNTDAYASCLPSILGRPELQPMIKATAFEFTPSSKVGIKHLDPFPCPRKEILLNKSFNDFVGLGHTSIDPTPFGEVLCEVGLESFLSTWQISLWIDHIKCGVGVELRNIELL</sequence>
<evidence type="ECO:0000313" key="1">
    <source>
        <dbReference type="WBParaSite" id="HNAJ_0000222201-mRNA-1"/>
    </source>
</evidence>
<dbReference type="AlphaFoldDB" id="A0A0R3T584"/>
<organism evidence="1">
    <name type="scientific">Rodentolepis nana</name>
    <name type="common">Dwarf tapeworm</name>
    <name type="synonym">Hymenolepis nana</name>
    <dbReference type="NCBI Taxonomy" id="102285"/>
    <lineage>
        <taxon>Eukaryota</taxon>
        <taxon>Metazoa</taxon>
        <taxon>Spiralia</taxon>
        <taxon>Lophotrochozoa</taxon>
        <taxon>Platyhelminthes</taxon>
        <taxon>Cestoda</taxon>
        <taxon>Eucestoda</taxon>
        <taxon>Cyclophyllidea</taxon>
        <taxon>Hymenolepididae</taxon>
        <taxon>Rodentolepis</taxon>
    </lineage>
</organism>
<dbReference type="WBParaSite" id="HNAJ_0000222201-mRNA-1">
    <property type="protein sequence ID" value="HNAJ_0000222201-mRNA-1"/>
    <property type="gene ID" value="HNAJ_0000222201"/>
</dbReference>
<name>A0A0R3T584_RODNA</name>
<accession>A0A0R3T584</accession>
<reference evidence="1" key="1">
    <citation type="submission" date="2017-02" db="UniProtKB">
        <authorList>
            <consortium name="WormBaseParasite"/>
        </authorList>
    </citation>
    <scope>IDENTIFICATION</scope>
</reference>